<dbReference type="PROSITE" id="PS51186">
    <property type="entry name" value="GNAT"/>
    <property type="match status" value="2"/>
</dbReference>
<evidence type="ECO:0000313" key="4">
    <source>
        <dbReference type="EMBL" id="HHY28522.1"/>
    </source>
</evidence>
<dbReference type="CDD" id="cd04301">
    <property type="entry name" value="NAT_SF"/>
    <property type="match status" value="2"/>
</dbReference>
<feature type="domain" description="N-acetyltransferase" evidence="3">
    <location>
        <begin position="165"/>
        <end position="299"/>
    </location>
</feature>
<gene>
    <name evidence="4" type="ORF">GX523_17625</name>
</gene>
<evidence type="ECO:0000256" key="2">
    <source>
        <dbReference type="ARBA" id="ARBA00023315"/>
    </source>
</evidence>
<sequence length="299" mass="34212">MINNLFNPSINLRGNLDPKSYAHIDNLQRLCLEHDRTTLKLELDYKLSRSEGKSGNLKAINEFMYYDDDLLIGYIGICDFGGEAIEVNGMVHPDYRKEGVFKTLFSFVKDEWSKRSTASMLLLSDRNSLAGQAFIQSISAAQHEHTEYEMFIKNDTKQELNSSEVILRKATSNDIKEIARQNSIYFDKEAQEEDVLIPEEEERAGMIIYMAEIDNRTIGKVHLDISSNVGGIYGLGVLPEYRRKGYGRGILASAIHELEKRNFKDIMLQVNVKNENALDLYQSCGFEVTSTMDYYELKK</sequence>
<evidence type="ECO:0000259" key="3">
    <source>
        <dbReference type="PROSITE" id="PS51186"/>
    </source>
</evidence>
<feature type="domain" description="N-acetyltransferase" evidence="3">
    <location>
        <begin position="10"/>
        <end position="155"/>
    </location>
</feature>
<dbReference type="Pfam" id="PF00583">
    <property type="entry name" value="Acetyltransf_1"/>
    <property type="match status" value="1"/>
</dbReference>
<accession>A0A7C6Z6Z1</accession>
<dbReference type="Proteomes" id="UP000553059">
    <property type="component" value="Unassembled WGS sequence"/>
</dbReference>
<dbReference type="AlphaFoldDB" id="A0A7C6Z6Z1"/>
<name>A0A7C6Z6Z1_9FIRM</name>
<protein>
    <submittedName>
        <fullName evidence="4">GNAT family N-acetyltransferase</fullName>
    </submittedName>
</protein>
<keyword evidence="2" id="KW-0012">Acyltransferase</keyword>
<dbReference type="InterPro" id="IPR000182">
    <property type="entry name" value="GNAT_dom"/>
</dbReference>
<dbReference type="GO" id="GO:0016747">
    <property type="term" value="F:acyltransferase activity, transferring groups other than amino-acyl groups"/>
    <property type="evidence" value="ECO:0007669"/>
    <property type="project" value="InterPro"/>
</dbReference>
<organism evidence="4 5">
    <name type="scientific">Desulfitobacterium dehalogenans</name>
    <dbReference type="NCBI Taxonomy" id="36854"/>
    <lineage>
        <taxon>Bacteria</taxon>
        <taxon>Bacillati</taxon>
        <taxon>Bacillota</taxon>
        <taxon>Clostridia</taxon>
        <taxon>Eubacteriales</taxon>
        <taxon>Desulfitobacteriaceae</taxon>
        <taxon>Desulfitobacterium</taxon>
    </lineage>
</organism>
<dbReference type="InterPro" id="IPR016181">
    <property type="entry name" value="Acyl_CoA_acyltransferase"/>
</dbReference>
<proteinExistence type="predicted"/>
<reference evidence="4 5" key="1">
    <citation type="journal article" date="2020" name="Biotechnol. Biofuels">
        <title>New insights from the biogas microbiome by comprehensive genome-resolved metagenomics of nearly 1600 species originating from multiple anaerobic digesters.</title>
        <authorList>
            <person name="Campanaro S."/>
            <person name="Treu L."/>
            <person name="Rodriguez-R L.M."/>
            <person name="Kovalovszki A."/>
            <person name="Ziels R.M."/>
            <person name="Maus I."/>
            <person name="Zhu X."/>
            <person name="Kougias P.G."/>
            <person name="Basile A."/>
            <person name="Luo G."/>
            <person name="Schluter A."/>
            <person name="Konstantinidis K.T."/>
            <person name="Angelidaki I."/>
        </authorList>
    </citation>
    <scope>NUCLEOTIDE SEQUENCE [LARGE SCALE GENOMIC DNA]</scope>
    <source>
        <strain evidence="4">AS05jafATM_4</strain>
    </source>
</reference>
<keyword evidence="1 4" id="KW-0808">Transferase</keyword>
<comment type="caution">
    <text evidence="4">The sequence shown here is derived from an EMBL/GenBank/DDBJ whole genome shotgun (WGS) entry which is preliminary data.</text>
</comment>
<dbReference type="EMBL" id="DUTF01000370">
    <property type="protein sequence ID" value="HHY28522.1"/>
    <property type="molecule type" value="Genomic_DNA"/>
</dbReference>
<dbReference type="PANTHER" id="PTHR43420">
    <property type="entry name" value="ACETYLTRANSFERASE"/>
    <property type="match status" value="1"/>
</dbReference>
<evidence type="ECO:0000256" key="1">
    <source>
        <dbReference type="ARBA" id="ARBA00022679"/>
    </source>
</evidence>
<dbReference type="SUPFAM" id="SSF55729">
    <property type="entry name" value="Acyl-CoA N-acyltransferases (Nat)"/>
    <property type="match status" value="1"/>
</dbReference>
<dbReference type="InterPro" id="IPR050680">
    <property type="entry name" value="YpeA/RimI_acetyltransf"/>
</dbReference>
<evidence type="ECO:0000313" key="5">
    <source>
        <dbReference type="Proteomes" id="UP000553059"/>
    </source>
</evidence>
<dbReference type="PANTHER" id="PTHR43420:SF12">
    <property type="entry name" value="N-ACETYLTRANSFERASE DOMAIN-CONTAINING PROTEIN"/>
    <property type="match status" value="1"/>
</dbReference>
<dbReference type="Gene3D" id="3.40.630.30">
    <property type="match status" value="2"/>
</dbReference>